<gene>
    <name evidence="2" type="ORF">RF55_16000</name>
</gene>
<keyword evidence="2" id="KW-0406">Ion transport</keyword>
<dbReference type="GO" id="GO:0034220">
    <property type="term" value="P:monoatomic ion transmembrane transport"/>
    <property type="evidence" value="ECO:0007669"/>
    <property type="project" value="UniProtKB-KW"/>
</dbReference>
<keyword evidence="2" id="KW-0813">Transport</keyword>
<reference evidence="2 3" key="1">
    <citation type="submission" date="2015-04" db="EMBL/GenBank/DDBJ databases">
        <title>Lasius niger genome sequencing.</title>
        <authorList>
            <person name="Konorov E.A."/>
            <person name="Nikitin M.A."/>
            <person name="Kirill M.V."/>
            <person name="Chang P."/>
        </authorList>
    </citation>
    <scope>NUCLEOTIDE SEQUENCE [LARGE SCALE GENOMIC DNA]</scope>
    <source>
        <tissue evidence="2">Whole</tissue>
    </source>
</reference>
<accession>A0A0J7K5H5</accession>
<feature type="compositionally biased region" description="Low complexity" evidence="1">
    <location>
        <begin position="65"/>
        <end position="77"/>
    </location>
</feature>
<proteinExistence type="predicted"/>
<feature type="region of interest" description="Disordered" evidence="1">
    <location>
        <begin position="30"/>
        <end position="91"/>
    </location>
</feature>
<keyword evidence="3" id="KW-1185">Reference proteome</keyword>
<sequence length="194" mass="21376">MKLSPGHHTLPRKKTLPLDVAGRATTTSNVVTSSGANVQQQQFQRGQPLRRSCLSPTQHHHHHQQQQLQQQQQQQQQQPPPHHHQQHCQQESSLHFEYFVPRSVSEFNLAAAVTDMAVPPPPPASVLRPSSAMTPPVAPGMPVVATSQTRLLDAGGCNTATRSREKMVTFEDEGLGVTSTPTRKNLPALDNVFM</sequence>
<dbReference type="Proteomes" id="UP000036403">
    <property type="component" value="Unassembled WGS sequence"/>
</dbReference>
<comment type="caution">
    <text evidence="2">The sequence shown here is derived from an EMBL/GenBank/DDBJ whole genome shotgun (WGS) entry which is preliminary data.</text>
</comment>
<evidence type="ECO:0000256" key="1">
    <source>
        <dbReference type="SAM" id="MobiDB-lite"/>
    </source>
</evidence>
<keyword evidence="2" id="KW-0407">Ion channel</keyword>
<dbReference type="PaxDb" id="67767-A0A0J7K5H5"/>
<name>A0A0J7K5H5_LASNI</name>
<evidence type="ECO:0000313" key="2">
    <source>
        <dbReference type="EMBL" id="KMQ85451.1"/>
    </source>
</evidence>
<feature type="region of interest" description="Disordered" evidence="1">
    <location>
        <begin position="1"/>
        <end position="20"/>
    </location>
</feature>
<protein>
    <submittedName>
        <fullName evidence="2">Potassium channel subfamily k member</fullName>
    </submittedName>
</protein>
<dbReference type="AlphaFoldDB" id="A0A0J7K5H5"/>
<dbReference type="EMBL" id="LBMM01013857">
    <property type="protein sequence ID" value="KMQ85451.1"/>
    <property type="molecule type" value="Genomic_DNA"/>
</dbReference>
<organism evidence="2 3">
    <name type="scientific">Lasius niger</name>
    <name type="common">Black garden ant</name>
    <dbReference type="NCBI Taxonomy" id="67767"/>
    <lineage>
        <taxon>Eukaryota</taxon>
        <taxon>Metazoa</taxon>
        <taxon>Ecdysozoa</taxon>
        <taxon>Arthropoda</taxon>
        <taxon>Hexapoda</taxon>
        <taxon>Insecta</taxon>
        <taxon>Pterygota</taxon>
        <taxon>Neoptera</taxon>
        <taxon>Endopterygota</taxon>
        <taxon>Hymenoptera</taxon>
        <taxon>Apocrita</taxon>
        <taxon>Aculeata</taxon>
        <taxon>Formicoidea</taxon>
        <taxon>Formicidae</taxon>
        <taxon>Formicinae</taxon>
        <taxon>Lasius</taxon>
        <taxon>Lasius</taxon>
    </lineage>
</organism>
<dbReference type="STRING" id="67767.A0A0J7K5H5"/>
<dbReference type="OrthoDB" id="7357716at2759"/>
<evidence type="ECO:0000313" key="3">
    <source>
        <dbReference type="Proteomes" id="UP000036403"/>
    </source>
</evidence>